<dbReference type="Proteomes" id="UP000644441">
    <property type="component" value="Unassembled WGS sequence"/>
</dbReference>
<evidence type="ECO:0000313" key="2">
    <source>
        <dbReference type="EMBL" id="MBF5053661.1"/>
    </source>
</evidence>
<protein>
    <submittedName>
        <fullName evidence="2">Uncharacterized protein</fullName>
    </submittedName>
</protein>
<feature type="chain" id="PRO_5045717423" evidence="1">
    <location>
        <begin position="23"/>
        <end position="220"/>
    </location>
</feature>
<dbReference type="RefSeq" id="WP_194856309.1">
    <property type="nucleotide sequence ID" value="NZ_ARXR01000019.1"/>
</dbReference>
<accession>A0ABS0AJJ5</accession>
<evidence type="ECO:0000256" key="1">
    <source>
        <dbReference type="SAM" id="SignalP"/>
    </source>
</evidence>
<gene>
    <name evidence="2" type="ORF">ISO4_02263</name>
</gene>
<sequence>MTHRYRLIAVFALLLLGPAAHAQATREAASALRSGADQARYWQWGWSAFYGGSSAYSLVHARDTDDPEERYDDYINATKAALGLAGTLLFAPSHGDAYREYQALGDKDTPEARAATRILIAGLAEEEARQRAWQSRLGGLIVNGLAGLAIGVEDNRPGDGWVNFATGMLTTELNVRTRPDTATHFLEREPDFRLKANGATLPIYVDWAVGPVFAGLEIRF</sequence>
<reference evidence="2 3" key="1">
    <citation type="submission" date="2012-09" db="EMBL/GenBank/DDBJ databases">
        <title>Genome Sequence of alkane-degrading Bacterium Alcanivorax venustensis ISO4.</title>
        <authorList>
            <person name="Lai Q."/>
            <person name="Shao Z."/>
        </authorList>
    </citation>
    <scope>NUCLEOTIDE SEQUENCE [LARGE SCALE GENOMIC DNA]</scope>
    <source>
        <strain evidence="2 3">ISO4</strain>
    </source>
</reference>
<keyword evidence="1" id="KW-0732">Signal</keyword>
<keyword evidence="3" id="KW-1185">Reference proteome</keyword>
<comment type="caution">
    <text evidence="2">The sequence shown here is derived from an EMBL/GenBank/DDBJ whole genome shotgun (WGS) entry which is preliminary data.</text>
</comment>
<feature type="signal peptide" evidence="1">
    <location>
        <begin position="1"/>
        <end position="22"/>
    </location>
</feature>
<organism evidence="2 3">
    <name type="scientific">Alloalcanivorax venustensis ISO4</name>
    <dbReference type="NCBI Taxonomy" id="1177184"/>
    <lineage>
        <taxon>Bacteria</taxon>
        <taxon>Pseudomonadati</taxon>
        <taxon>Pseudomonadota</taxon>
        <taxon>Gammaproteobacteria</taxon>
        <taxon>Oceanospirillales</taxon>
        <taxon>Alcanivoracaceae</taxon>
        <taxon>Alloalcanivorax</taxon>
    </lineage>
</organism>
<name>A0ABS0AJJ5_9GAMM</name>
<evidence type="ECO:0000313" key="3">
    <source>
        <dbReference type="Proteomes" id="UP000644441"/>
    </source>
</evidence>
<proteinExistence type="predicted"/>
<dbReference type="EMBL" id="ARXR01000019">
    <property type="protein sequence ID" value="MBF5053661.1"/>
    <property type="molecule type" value="Genomic_DNA"/>
</dbReference>